<dbReference type="PROSITE" id="PS50932">
    <property type="entry name" value="HTH_LACI_2"/>
    <property type="match status" value="1"/>
</dbReference>
<dbReference type="Pfam" id="PF00356">
    <property type="entry name" value="LacI"/>
    <property type="match status" value="1"/>
</dbReference>
<evidence type="ECO:0000256" key="1">
    <source>
        <dbReference type="ARBA" id="ARBA00023015"/>
    </source>
</evidence>
<proteinExistence type="predicted"/>
<dbReference type="SMART" id="SM00354">
    <property type="entry name" value="HTH_LACI"/>
    <property type="match status" value="1"/>
</dbReference>
<dbReference type="PROSITE" id="PS00356">
    <property type="entry name" value="HTH_LACI_1"/>
    <property type="match status" value="1"/>
</dbReference>
<name>A0ABZ2PKF2_9NOCA</name>
<dbReference type="Pfam" id="PF13377">
    <property type="entry name" value="Peripla_BP_3"/>
    <property type="match status" value="1"/>
</dbReference>
<dbReference type="SUPFAM" id="SSF47413">
    <property type="entry name" value="lambda repressor-like DNA-binding domains"/>
    <property type="match status" value="1"/>
</dbReference>
<dbReference type="InterPro" id="IPR028082">
    <property type="entry name" value="Peripla_BP_I"/>
</dbReference>
<gene>
    <name evidence="5" type="ORF">WDS16_23915</name>
</gene>
<accession>A0ABZ2PKF2</accession>
<protein>
    <submittedName>
        <fullName evidence="5">LacI family DNA-binding transcriptional regulator</fullName>
    </submittedName>
</protein>
<dbReference type="SUPFAM" id="SSF53822">
    <property type="entry name" value="Periplasmic binding protein-like I"/>
    <property type="match status" value="1"/>
</dbReference>
<keyword evidence="2 5" id="KW-0238">DNA-binding</keyword>
<dbReference type="GO" id="GO:0003677">
    <property type="term" value="F:DNA binding"/>
    <property type="evidence" value="ECO:0007669"/>
    <property type="project" value="UniProtKB-KW"/>
</dbReference>
<dbReference type="InterPro" id="IPR000843">
    <property type="entry name" value="HTH_LacI"/>
</dbReference>
<dbReference type="EMBL" id="CP147846">
    <property type="protein sequence ID" value="WXG68216.1"/>
    <property type="molecule type" value="Genomic_DNA"/>
</dbReference>
<evidence type="ECO:0000256" key="2">
    <source>
        <dbReference type="ARBA" id="ARBA00023125"/>
    </source>
</evidence>
<dbReference type="Gene3D" id="3.40.50.2300">
    <property type="match status" value="2"/>
</dbReference>
<keyword evidence="3" id="KW-0804">Transcription</keyword>
<evidence type="ECO:0000313" key="5">
    <source>
        <dbReference type="EMBL" id="WXG68216.1"/>
    </source>
</evidence>
<sequence>MAASMREVAALAGVSMGTISNVLNRPDMVSETTRERVEAAIAQLGFVRNDAARQLRAGQSRMLAVVVLDARNPFFLDVAAGAESVADANDLLMVLVGSGESEDRENRQLRLLMEQRVQGILLSPVGENIPMLDKLDRQGTPVVLLDRGSRTPGRSSVAVDDVHGGHLATRHLMDLGHRDLVFVGGPPSIRQVRDRRAGALDAVADSASTRMSTIWAESLSIEAGAKAAGRILDMTDNPPTGAVCANDLLALGVLQEYIQRGLRVPDDLAIVGYDDIDYAAGAAVPLTSVSQPRAELGHAAAELLMEQVNNQGENTFRQLTFTPSLVVRGSTDHGWRGARA</sequence>
<dbReference type="Proteomes" id="UP001432000">
    <property type="component" value="Chromosome"/>
</dbReference>
<evidence type="ECO:0000259" key="4">
    <source>
        <dbReference type="PROSITE" id="PS50932"/>
    </source>
</evidence>
<evidence type="ECO:0000256" key="3">
    <source>
        <dbReference type="ARBA" id="ARBA00023163"/>
    </source>
</evidence>
<dbReference type="CDD" id="cd01392">
    <property type="entry name" value="HTH_LacI"/>
    <property type="match status" value="1"/>
</dbReference>
<dbReference type="Gene3D" id="1.10.260.40">
    <property type="entry name" value="lambda repressor-like DNA-binding domains"/>
    <property type="match status" value="1"/>
</dbReference>
<dbReference type="InterPro" id="IPR010982">
    <property type="entry name" value="Lambda_DNA-bd_dom_sf"/>
</dbReference>
<keyword evidence="6" id="KW-1185">Reference proteome</keyword>
<dbReference type="PANTHER" id="PTHR30146:SF109">
    <property type="entry name" value="HTH-TYPE TRANSCRIPTIONAL REGULATOR GALS"/>
    <property type="match status" value="1"/>
</dbReference>
<keyword evidence="1" id="KW-0805">Transcription regulation</keyword>
<feature type="domain" description="HTH lacI-type" evidence="4">
    <location>
        <begin position="3"/>
        <end position="57"/>
    </location>
</feature>
<dbReference type="InterPro" id="IPR046335">
    <property type="entry name" value="LacI/GalR-like_sensor"/>
</dbReference>
<organism evidence="5 6">
    <name type="scientific">Rhodococcus sovatensis</name>
    <dbReference type="NCBI Taxonomy" id="1805840"/>
    <lineage>
        <taxon>Bacteria</taxon>
        <taxon>Bacillati</taxon>
        <taxon>Actinomycetota</taxon>
        <taxon>Actinomycetes</taxon>
        <taxon>Mycobacteriales</taxon>
        <taxon>Nocardiaceae</taxon>
        <taxon>Rhodococcus</taxon>
    </lineage>
</organism>
<reference evidence="5 6" key="1">
    <citation type="submission" date="2024-03" db="EMBL/GenBank/DDBJ databases">
        <title>Natural products discovery in diverse microorganisms through a two-stage MS feature dereplication strategy.</title>
        <authorList>
            <person name="Zhang R."/>
        </authorList>
    </citation>
    <scope>NUCLEOTIDE SEQUENCE [LARGE SCALE GENOMIC DNA]</scope>
    <source>
        <strain evidence="5 6">18930</strain>
    </source>
</reference>
<evidence type="ECO:0000313" key="6">
    <source>
        <dbReference type="Proteomes" id="UP001432000"/>
    </source>
</evidence>
<dbReference type="PANTHER" id="PTHR30146">
    <property type="entry name" value="LACI-RELATED TRANSCRIPTIONAL REPRESSOR"/>
    <property type="match status" value="1"/>
</dbReference>
<dbReference type="RefSeq" id="WP_338888274.1">
    <property type="nucleotide sequence ID" value="NZ_CP147846.1"/>
</dbReference>